<dbReference type="SUPFAM" id="SSF55821">
    <property type="entry name" value="YrdC/RibB"/>
    <property type="match status" value="1"/>
</dbReference>
<dbReference type="EMBL" id="CP103424">
    <property type="protein sequence ID" value="UWD34981.1"/>
    <property type="molecule type" value="Genomic_DNA"/>
</dbReference>
<accession>A0ABY5TY72</accession>
<dbReference type="InterPro" id="IPR006070">
    <property type="entry name" value="Sua5-like_dom"/>
</dbReference>
<protein>
    <recommendedName>
        <fullName evidence="10">L-threonylcarbamoyladenylate synthase</fullName>
        <ecNumber evidence="3">2.7.7.87</ecNumber>
    </recommendedName>
    <alternativeName>
        <fullName evidence="10">L-threonylcarbamoyladenylate synthase</fullName>
    </alternativeName>
</protein>
<proteinExistence type="inferred from homology"/>
<keyword evidence="6" id="KW-0819">tRNA processing</keyword>
<dbReference type="InterPro" id="IPR017945">
    <property type="entry name" value="DHBP_synth_RibB-like_a/b_dom"/>
</dbReference>
<reference evidence="13" key="1">
    <citation type="submission" date="2022-08" db="EMBL/GenBank/DDBJ databases">
        <title>Complete genome sequence of Mycoplasma cottewii type strain VIS.</title>
        <authorList>
            <person name="Spergser J."/>
        </authorList>
    </citation>
    <scope>NUCLEOTIDE SEQUENCE</scope>
    <source>
        <strain evidence="13">VIS</strain>
    </source>
</reference>
<gene>
    <name evidence="13" type="ORF">NX779_04235</name>
</gene>
<evidence type="ECO:0000256" key="7">
    <source>
        <dbReference type="ARBA" id="ARBA00022695"/>
    </source>
</evidence>
<keyword evidence="8" id="KW-0547">Nucleotide-binding</keyword>
<evidence type="ECO:0000256" key="4">
    <source>
        <dbReference type="ARBA" id="ARBA00022490"/>
    </source>
</evidence>
<keyword evidence="4" id="KW-0963">Cytoplasm</keyword>
<feature type="domain" description="YrdC-like" evidence="12">
    <location>
        <begin position="4"/>
        <end position="166"/>
    </location>
</feature>
<keyword evidence="5" id="KW-0808">Transferase</keyword>
<organism evidence="13 14">
    <name type="scientific">Mycoplasma cottewii</name>
    <dbReference type="NCBI Taxonomy" id="51364"/>
    <lineage>
        <taxon>Bacteria</taxon>
        <taxon>Bacillati</taxon>
        <taxon>Mycoplasmatota</taxon>
        <taxon>Mollicutes</taxon>
        <taxon>Mycoplasmataceae</taxon>
        <taxon>Mycoplasma</taxon>
    </lineage>
</organism>
<sequence length="166" mass="19066">MLKNHEENKAIELLKQNKIIILPTDTIYGLSAVYSLENEKQINKIKKADLNKRLIILISSLDQLKDLDVIDQTDKELLLSDQPTTVIFKTKDSSVAVRLVKRQDIKNIINTVGPIISTSVNFHKSEPLKTKIDLENFNKDIVVFFDKELNASPSRIYDSINKKYIR</sequence>
<comment type="similarity">
    <text evidence="2">Belongs to the SUA5 family.</text>
</comment>
<dbReference type="InterPro" id="IPR050156">
    <property type="entry name" value="TC-AMP_synthase_SUA5"/>
</dbReference>
<evidence type="ECO:0000256" key="8">
    <source>
        <dbReference type="ARBA" id="ARBA00022741"/>
    </source>
</evidence>
<name>A0ABY5TY72_9MOLU</name>
<dbReference type="Proteomes" id="UP001059819">
    <property type="component" value="Chromosome"/>
</dbReference>
<dbReference type="EC" id="2.7.7.87" evidence="3"/>
<dbReference type="PROSITE" id="PS51163">
    <property type="entry name" value="YRDC"/>
    <property type="match status" value="1"/>
</dbReference>
<evidence type="ECO:0000259" key="12">
    <source>
        <dbReference type="PROSITE" id="PS51163"/>
    </source>
</evidence>
<evidence type="ECO:0000256" key="11">
    <source>
        <dbReference type="ARBA" id="ARBA00048366"/>
    </source>
</evidence>
<dbReference type="RefSeq" id="WP_259430142.1">
    <property type="nucleotide sequence ID" value="NZ_CP103424.1"/>
</dbReference>
<dbReference type="Pfam" id="PF01300">
    <property type="entry name" value="Sua5_yciO_yrdC"/>
    <property type="match status" value="1"/>
</dbReference>
<comment type="subcellular location">
    <subcellularLocation>
        <location evidence="1">Cytoplasm</location>
    </subcellularLocation>
</comment>
<evidence type="ECO:0000256" key="5">
    <source>
        <dbReference type="ARBA" id="ARBA00022679"/>
    </source>
</evidence>
<evidence type="ECO:0000313" key="14">
    <source>
        <dbReference type="Proteomes" id="UP001059819"/>
    </source>
</evidence>
<evidence type="ECO:0000256" key="2">
    <source>
        <dbReference type="ARBA" id="ARBA00007663"/>
    </source>
</evidence>
<dbReference type="Gene3D" id="3.90.870.10">
    <property type="entry name" value="DHBP synthase"/>
    <property type="match status" value="1"/>
</dbReference>
<evidence type="ECO:0000313" key="13">
    <source>
        <dbReference type="EMBL" id="UWD34981.1"/>
    </source>
</evidence>
<keyword evidence="7" id="KW-0548">Nucleotidyltransferase</keyword>
<evidence type="ECO:0000256" key="1">
    <source>
        <dbReference type="ARBA" id="ARBA00004496"/>
    </source>
</evidence>
<dbReference type="PANTHER" id="PTHR17490:SF16">
    <property type="entry name" value="THREONYLCARBAMOYL-AMP SYNTHASE"/>
    <property type="match status" value="1"/>
</dbReference>
<keyword evidence="14" id="KW-1185">Reference proteome</keyword>
<evidence type="ECO:0000256" key="3">
    <source>
        <dbReference type="ARBA" id="ARBA00012584"/>
    </source>
</evidence>
<evidence type="ECO:0000256" key="9">
    <source>
        <dbReference type="ARBA" id="ARBA00022840"/>
    </source>
</evidence>
<dbReference type="PANTHER" id="PTHR17490">
    <property type="entry name" value="SUA5"/>
    <property type="match status" value="1"/>
</dbReference>
<comment type="catalytic activity">
    <reaction evidence="11">
        <text>L-threonine + hydrogencarbonate + ATP = L-threonylcarbamoyladenylate + diphosphate + H2O</text>
        <dbReference type="Rhea" id="RHEA:36407"/>
        <dbReference type="ChEBI" id="CHEBI:15377"/>
        <dbReference type="ChEBI" id="CHEBI:17544"/>
        <dbReference type="ChEBI" id="CHEBI:30616"/>
        <dbReference type="ChEBI" id="CHEBI:33019"/>
        <dbReference type="ChEBI" id="CHEBI:57926"/>
        <dbReference type="ChEBI" id="CHEBI:73682"/>
        <dbReference type="EC" id="2.7.7.87"/>
    </reaction>
</comment>
<evidence type="ECO:0000256" key="10">
    <source>
        <dbReference type="ARBA" id="ARBA00029774"/>
    </source>
</evidence>
<keyword evidence="9" id="KW-0067">ATP-binding</keyword>
<evidence type="ECO:0000256" key="6">
    <source>
        <dbReference type="ARBA" id="ARBA00022694"/>
    </source>
</evidence>